<dbReference type="PROSITE" id="PS00061">
    <property type="entry name" value="ADH_SHORT"/>
    <property type="match status" value="1"/>
</dbReference>
<organism evidence="4 5">
    <name type="scientific">Coniochaeta hoffmannii</name>
    <dbReference type="NCBI Taxonomy" id="91930"/>
    <lineage>
        <taxon>Eukaryota</taxon>
        <taxon>Fungi</taxon>
        <taxon>Dikarya</taxon>
        <taxon>Ascomycota</taxon>
        <taxon>Pezizomycotina</taxon>
        <taxon>Sordariomycetes</taxon>
        <taxon>Sordariomycetidae</taxon>
        <taxon>Coniochaetales</taxon>
        <taxon>Coniochaetaceae</taxon>
        <taxon>Coniochaeta</taxon>
    </lineage>
</organism>
<dbReference type="SUPFAM" id="SSF51735">
    <property type="entry name" value="NAD(P)-binding Rossmann-fold domains"/>
    <property type="match status" value="1"/>
</dbReference>
<keyword evidence="3" id="KW-0560">Oxidoreductase</keyword>
<keyword evidence="2" id="KW-0521">NADP</keyword>
<comment type="caution">
    <text evidence="4">The sequence shown here is derived from an EMBL/GenBank/DDBJ whole genome shotgun (WGS) entry which is preliminary data.</text>
</comment>
<dbReference type="PANTHER" id="PTHR43180:SF16">
    <property type="entry name" value="BACILYSIN BIOSYNTHESIS OXIDOREDUCTASE BACC"/>
    <property type="match status" value="1"/>
</dbReference>
<keyword evidence="5" id="KW-1185">Reference proteome</keyword>
<reference evidence="4" key="1">
    <citation type="submission" date="2022-07" db="EMBL/GenBank/DDBJ databases">
        <title>Fungi with potential for degradation of polypropylene.</title>
        <authorList>
            <person name="Gostincar C."/>
        </authorList>
    </citation>
    <scope>NUCLEOTIDE SEQUENCE</scope>
    <source>
        <strain evidence="4">EXF-13287</strain>
    </source>
</reference>
<dbReference type="EMBL" id="JANBVN010000089">
    <property type="protein sequence ID" value="KAJ9145550.1"/>
    <property type="molecule type" value="Genomic_DNA"/>
</dbReference>
<proteinExistence type="inferred from homology"/>
<dbReference type="GO" id="GO:0016491">
    <property type="term" value="F:oxidoreductase activity"/>
    <property type="evidence" value="ECO:0007669"/>
    <property type="project" value="UniProtKB-KW"/>
</dbReference>
<dbReference type="InterPro" id="IPR002347">
    <property type="entry name" value="SDR_fam"/>
</dbReference>
<dbReference type="PRINTS" id="PR00081">
    <property type="entry name" value="GDHRDH"/>
</dbReference>
<evidence type="ECO:0000256" key="3">
    <source>
        <dbReference type="ARBA" id="ARBA00023002"/>
    </source>
</evidence>
<dbReference type="Pfam" id="PF00106">
    <property type="entry name" value="adh_short"/>
    <property type="match status" value="1"/>
</dbReference>
<evidence type="ECO:0000256" key="1">
    <source>
        <dbReference type="ARBA" id="ARBA00006484"/>
    </source>
</evidence>
<dbReference type="InterPro" id="IPR020904">
    <property type="entry name" value="Sc_DH/Rdtase_CS"/>
</dbReference>
<accession>A0AA38RZZ2</accession>
<gene>
    <name evidence="4" type="ORF">NKR19_g6037</name>
</gene>
<evidence type="ECO:0000313" key="4">
    <source>
        <dbReference type="EMBL" id="KAJ9145550.1"/>
    </source>
</evidence>
<dbReference type="InterPro" id="IPR036291">
    <property type="entry name" value="NAD(P)-bd_dom_sf"/>
</dbReference>
<dbReference type="Proteomes" id="UP001174691">
    <property type="component" value="Unassembled WGS sequence"/>
</dbReference>
<protein>
    <submittedName>
        <fullName evidence="4">NAD(P)-binding protein</fullName>
    </submittedName>
</protein>
<name>A0AA38RZZ2_9PEZI</name>
<dbReference type="PANTHER" id="PTHR43180">
    <property type="entry name" value="3-OXOACYL-(ACYL-CARRIER-PROTEIN) REDUCTASE (AFU_ORTHOLOGUE AFUA_6G11210)"/>
    <property type="match status" value="1"/>
</dbReference>
<evidence type="ECO:0000313" key="5">
    <source>
        <dbReference type="Proteomes" id="UP001174691"/>
    </source>
</evidence>
<evidence type="ECO:0000256" key="2">
    <source>
        <dbReference type="ARBA" id="ARBA00022857"/>
    </source>
</evidence>
<dbReference type="AlphaFoldDB" id="A0AA38RZZ2"/>
<dbReference type="Gene3D" id="3.40.50.720">
    <property type="entry name" value="NAD(P)-binding Rossmann-like Domain"/>
    <property type="match status" value="1"/>
</dbReference>
<sequence length="369" mass="39959">MTNPSGGYNITHLTRTSGPLDLTRPYTPSTLLGKTILITGGASGIGAALAHHWASHGAHIVVADISAAQGQALVSSLPGQHHHFYPCDVTLWSDQVRLFRSAAASSPSGGIDAVVANAGIPERHVAMSGRGFEDPPDLDRDDAPPPGLEVLRTNLIGVTYTAHLAMYWLPRNGAGRDRHLLLVGSVAGITPLPGQPEYCAAKHGVTGLWRALSGGACPIRDGIRINLLLPYFTDTPLVPWKGMVFLAGGGWAEVRDVVEAGTRLMADEGAWGRALAVSAPVEVVGEGEGLEVEVVAPGKGGRREAVWEVMAGDYEQVEVFVWRFVRMMNTVVRIRGWVGWLGDVVRFAWFRRRAEERRDRERETERKMT</sequence>
<comment type="similarity">
    <text evidence="1">Belongs to the short-chain dehydrogenases/reductases (SDR) family.</text>
</comment>